<evidence type="ECO:0000256" key="1">
    <source>
        <dbReference type="ARBA" id="ARBA00005091"/>
    </source>
</evidence>
<feature type="active site" evidence="10 11">
    <location>
        <position position="198"/>
    </location>
</feature>
<evidence type="ECO:0000256" key="10">
    <source>
        <dbReference type="HAMAP-Rule" id="MF_00278"/>
    </source>
</evidence>
<dbReference type="eggNOG" id="COG0118">
    <property type="taxonomic scope" value="Bacteria"/>
</dbReference>
<dbReference type="InterPro" id="IPR010139">
    <property type="entry name" value="Imidazole-glycPsynth_HisH"/>
</dbReference>
<dbReference type="PIRSF" id="PIRSF000495">
    <property type="entry name" value="Amidotransf_hisH"/>
    <property type="match status" value="1"/>
</dbReference>
<comment type="subcellular location">
    <subcellularLocation>
        <location evidence="10">Cytoplasm</location>
    </subcellularLocation>
</comment>
<keyword evidence="7 10" id="KW-0456">Lyase</keyword>
<evidence type="ECO:0000256" key="5">
    <source>
        <dbReference type="ARBA" id="ARBA00022962"/>
    </source>
</evidence>
<dbReference type="HOGENOM" id="CLU_071837_2_2_7"/>
<dbReference type="EC" id="4.3.2.10" evidence="10"/>
<comment type="pathway">
    <text evidence="1 10">Amino-acid biosynthesis; L-histidine biosynthesis; L-histidine from 5-phospho-alpha-D-ribose 1-diphosphate: step 5/9.</text>
</comment>
<dbReference type="Proteomes" id="UP000011721">
    <property type="component" value="Chromosome"/>
</dbReference>
<name>M1NHB4_DESSD</name>
<evidence type="ECO:0000256" key="8">
    <source>
        <dbReference type="ARBA" id="ARBA00047838"/>
    </source>
</evidence>
<organism evidence="13 14">
    <name type="scientific">Desulfocapsa sulfexigens (strain DSM 10523 / SB164P1)</name>
    <dbReference type="NCBI Taxonomy" id="1167006"/>
    <lineage>
        <taxon>Bacteria</taxon>
        <taxon>Pseudomonadati</taxon>
        <taxon>Thermodesulfobacteriota</taxon>
        <taxon>Desulfobulbia</taxon>
        <taxon>Desulfobulbales</taxon>
        <taxon>Desulfocapsaceae</taxon>
        <taxon>Desulfocapsa</taxon>
    </lineage>
</organism>
<keyword evidence="6 10" id="KW-0368">Histidine biosynthesis</keyword>
<dbReference type="PANTHER" id="PTHR42701">
    <property type="entry name" value="IMIDAZOLE GLYCEROL PHOSPHATE SYNTHASE SUBUNIT HISH"/>
    <property type="match status" value="1"/>
</dbReference>
<gene>
    <name evidence="10" type="primary">hisH</name>
    <name evidence="13" type="ordered locus">UWK_02452</name>
</gene>
<evidence type="ECO:0000256" key="9">
    <source>
        <dbReference type="ARBA" id="ARBA00049534"/>
    </source>
</evidence>
<keyword evidence="5 10" id="KW-0315">Glutamine amidotransferase</keyword>
<keyword evidence="13" id="KW-0808">Transferase</keyword>
<dbReference type="HAMAP" id="MF_00278">
    <property type="entry name" value="HisH"/>
    <property type="match status" value="1"/>
</dbReference>
<evidence type="ECO:0000259" key="12">
    <source>
        <dbReference type="Pfam" id="PF00117"/>
    </source>
</evidence>
<dbReference type="EMBL" id="CP003985">
    <property type="protein sequence ID" value="AGF78989.1"/>
    <property type="molecule type" value="Genomic_DNA"/>
</dbReference>
<evidence type="ECO:0000256" key="4">
    <source>
        <dbReference type="ARBA" id="ARBA00022801"/>
    </source>
</evidence>
<proteinExistence type="inferred from homology"/>
<dbReference type="EC" id="3.5.1.2" evidence="10"/>
<comment type="catalytic activity">
    <reaction evidence="8 10">
        <text>5-[(5-phospho-1-deoxy-D-ribulos-1-ylimino)methylamino]-1-(5-phospho-beta-D-ribosyl)imidazole-4-carboxamide + L-glutamine = D-erythro-1-(imidazol-4-yl)glycerol 3-phosphate + 5-amino-1-(5-phospho-beta-D-ribosyl)imidazole-4-carboxamide + L-glutamate + H(+)</text>
        <dbReference type="Rhea" id="RHEA:24793"/>
        <dbReference type="ChEBI" id="CHEBI:15378"/>
        <dbReference type="ChEBI" id="CHEBI:29985"/>
        <dbReference type="ChEBI" id="CHEBI:58278"/>
        <dbReference type="ChEBI" id="CHEBI:58359"/>
        <dbReference type="ChEBI" id="CHEBI:58475"/>
        <dbReference type="ChEBI" id="CHEBI:58525"/>
        <dbReference type="EC" id="4.3.2.10"/>
    </reaction>
</comment>
<evidence type="ECO:0000256" key="11">
    <source>
        <dbReference type="PIRSR" id="PIRSR000495-1"/>
    </source>
</evidence>
<dbReference type="AlphaFoldDB" id="M1NHB4"/>
<keyword evidence="10" id="KW-0963">Cytoplasm</keyword>
<feature type="domain" description="Glutamine amidotransferase" evidence="12">
    <location>
        <begin position="7"/>
        <end position="203"/>
    </location>
</feature>
<comment type="subunit">
    <text evidence="2 10">Heterodimer of HisH and HisF.</text>
</comment>
<evidence type="ECO:0000256" key="3">
    <source>
        <dbReference type="ARBA" id="ARBA00022605"/>
    </source>
</evidence>
<evidence type="ECO:0000256" key="2">
    <source>
        <dbReference type="ARBA" id="ARBA00011152"/>
    </source>
</evidence>
<comment type="catalytic activity">
    <reaction evidence="9 10">
        <text>L-glutamine + H2O = L-glutamate + NH4(+)</text>
        <dbReference type="Rhea" id="RHEA:15889"/>
        <dbReference type="ChEBI" id="CHEBI:15377"/>
        <dbReference type="ChEBI" id="CHEBI:28938"/>
        <dbReference type="ChEBI" id="CHEBI:29985"/>
        <dbReference type="ChEBI" id="CHEBI:58359"/>
        <dbReference type="EC" id="3.5.1.2"/>
    </reaction>
</comment>
<feature type="active site" description="Nucleophile" evidence="10 11">
    <location>
        <position position="82"/>
    </location>
</feature>
<dbReference type="GO" id="GO:0016829">
    <property type="term" value="F:lyase activity"/>
    <property type="evidence" value="ECO:0007669"/>
    <property type="project" value="UniProtKB-KW"/>
</dbReference>
<dbReference type="InterPro" id="IPR029062">
    <property type="entry name" value="Class_I_gatase-like"/>
</dbReference>
<evidence type="ECO:0000313" key="13">
    <source>
        <dbReference type="EMBL" id="AGF78989.1"/>
    </source>
</evidence>
<dbReference type="InterPro" id="IPR017926">
    <property type="entry name" value="GATASE"/>
</dbReference>
<dbReference type="PATRIC" id="fig|1167006.5.peg.2663"/>
<sequence>MRTSVAIIDVGINNLLSVTSAFEFCGAKVSLVKNENDLLQAERLVLPGVGAFKDGMKKLEGEQLISGIKKISEEGKPLLGICLGMQMLFDSSLEFGLSPGLGLIPGKVVPIPPKDKSENNIRIPHIGWSSLYPCGDAGMWEETVFKKVKVGSFVYFVHSFMAVPEQGKHILAETQYCGHRIVAAVKKDNIFGCQFHPEKSGEVGLSIIDAFLQET</sequence>
<dbReference type="GO" id="GO:0000107">
    <property type="term" value="F:imidazoleglycerol-phosphate synthase activity"/>
    <property type="evidence" value="ECO:0007669"/>
    <property type="project" value="UniProtKB-UniRule"/>
</dbReference>
<keyword evidence="4 10" id="KW-0378">Hydrolase</keyword>
<comment type="function">
    <text evidence="10">IGPS catalyzes the conversion of PRFAR and glutamine to IGP, AICAR and glutamate. The HisH subunit catalyzes the hydrolysis of glutamine to glutamate and ammonia as part of the synthesis of IGP and AICAR. The resulting ammonia molecule is channeled to the active site of HisF.</text>
</comment>
<dbReference type="Gene3D" id="3.40.50.880">
    <property type="match status" value="1"/>
</dbReference>
<dbReference type="KEGG" id="dsf:UWK_02452"/>
<dbReference type="GO" id="GO:0000105">
    <property type="term" value="P:L-histidine biosynthetic process"/>
    <property type="evidence" value="ECO:0007669"/>
    <property type="project" value="UniProtKB-UniRule"/>
</dbReference>
<protein>
    <recommendedName>
        <fullName evidence="10">Imidazole glycerol phosphate synthase subunit HisH</fullName>
        <ecNumber evidence="10">4.3.2.10</ecNumber>
    </recommendedName>
    <alternativeName>
        <fullName evidence="10">IGP synthase glutaminase subunit</fullName>
        <ecNumber evidence="10">3.5.1.2</ecNumber>
    </alternativeName>
    <alternativeName>
        <fullName evidence="10">IGP synthase subunit HisH</fullName>
    </alternativeName>
    <alternativeName>
        <fullName evidence="10">ImGP synthase subunit HisH</fullName>
        <shortName evidence="10">IGPS subunit HisH</shortName>
    </alternativeName>
</protein>
<feature type="active site" evidence="10 11">
    <location>
        <position position="196"/>
    </location>
</feature>
<dbReference type="RefSeq" id="WP_015404675.1">
    <property type="nucleotide sequence ID" value="NC_020304.1"/>
</dbReference>
<reference evidence="14" key="1">
    <citation type="journal article" date="2013" name="Stand. Genomic Sci.">
        <title>Complete genome sequence of Desulfocapsa sulfexigens, a marine deltaproteobacterium specialized in disproportionating inorganic sulfur compounds.</title>
        <authorList>
            <person name="Finster K.W."/>
            <person name="Kjeldsen K.U."/>
            <person name="Kube M."/>
            <person name="Reinhardt R."/>
            <person name="Mussmann M."/>
            <person name="Amann R."/>
            <person name="Schreiber L."/>
        </authorList>
    </citation>
    <scope>NUCLEOTIDE SEQUENCE [LARGE SCALE GENOMIC DNA]</scope>
    <source>
        <strain evidence="14">DSM 10523 / SB164P1</strain>
    </source>
</reference>
<keyword evidence="14" id="KW-1185">Reference proteome</keyword>
<dbReference type="CDD" id="cd01748">
    <property type="entry name" value="GATase1_IGP_Synthase"/>
    <property type="match status" value="1"/>
</dbReference>
<evidence type="ECO:0000313" key="14">
    <source>
        <dbReference type="Proteomes" id="UP000011721"/>
    </source>
</evidence>
<keyword evidence="3 10" id="KW-0028">Amino-acid biosynthesis</keyword>
<dbReference type="PANTHER" id="PTHR42701:SF1">
    <property type="entry name" value="IMIDAZOLE GLYCEROL PHOSPHATE SYNTHASE SUBUNIT HISH"/>
    <property type="match status" value="1"/>
</dbReference>
<dbReference type="STRING" id="1167006.UWK_02452"/>
<dbReference type="UniPathway" id="UPA00031">
    <property type="reaction ID" value="UER00010"/>
</dbReference>
<evidence type="ECO:0000256" key="7">
    <source>
        <dbReference type="ARBA" id="ARBA00023239"/>
    </source>
</evidence>
<evidence type="ECO:0000256" key="6">
    <source>
        <dbReference type="ARBA" id="ARBA00023102"/>
    </source>
</evidence>
<dbReference type="PROSITE" id="PS51273">
    <property type="entry name" value="GATASE_TYPE_1"/>
    <property type="match status" value="1"/>
</dbReference>
<dbReference type="SUPFAM" id="SSF52317">
    <property type="entry name" value="Class I glutamine amidotransferase-like"/>
    <property type="match status" value="1"/>
</dbReference>
<dbReference type="OrthoDB" id="9807749at2"/>
<dbReference type="GO" id="GO:0004359">
    <property type="term" value="F:glutaminase activity"/>
    <property type="evidence" value="ECO:0007669"/>
    <property type="project" value="UniProtKB-EC"/>
</dbReference>
<dbReference type="NCBIfam" id="TIGR01855">
    <property type="entry name" value="IMP_synth_hisH"/>
    <property type="match status" value="1"/>
</dbReference>
<accession>M1NHB4</accession>
<dbReference type="GO" id="GO:0005737">
    <property type="term" value="C:cytoplasm"/>
    <property type="evidence" value="ECO:0007669"/>
    <property type="project" value="UniProtKB-SubCell"/>
</dbReference>
<dbReference type="Pfam" id="PF00117">
    <property type="entry name" value="GATase"/>
    <property type="match status" value="1"/>
</dbReference>